<dbReference type="Pfam" id="PF08240">
    <property type="entry name" value="ADH_N"/>
    <property type="match status" value="1"/>
</dbReference>
<reference evidence="8" key="1">
    <citation type="submission" date="2018-03" db="EMBL/GenBank/DDBJ databases">
        <title>Gramella fulva sp. nov., isolated from a dry surface of tidal flat.</title>
        <authorList>
            <person name="Hwang S.H."/>
            <person name="Hwang W.M."/>
            <person name="Kang K."/>
            <person name="Ahn T.-Y."/>
        </authorList>
    </citation>
    <scope>NUCLEOTIDE SEQUENCE [LARGE SCALE GENOMIC DNA]</scope>
    <source>
        <strain evidence="8">SH35</strain>
    </source>
</reference>
<dbReference type="AlphaFoldDB" id="A0A2R3Z5N3"/>
<accession>A0A2R3Z5N3</accession>
<dbReference type="Gene3D" id="3.40.50.720">
    <property type="entry name" value="NAD(P)-binding Rossmann-like Domain"/>
    <property type="match status" value="1"/>
</dbReference>
<dbReference type="GO" id="GO:0046872">
    <property type="term" value="F:metal ion binding"/>
    <property type="evidence" value="ECO:0007669"/>
    <property type="project" value="UniProtKB-KW"/>
</dbReference>
<keyword evidence="3" id="KW-0479">Metal-binding</keyword>
<dbReference type="InterPro" id="IPR014187">
    <property type="entry name" value="ADH_Zn_typ-2"/>
</dbReference>
<evidence type="ECO:0000313" key="7">
    <source>
        <dbReference type="EMBL" id="AVR45575.1"/>
    </source>
</evidence>
<comment type="cofactor">
    <cofactor evidence="1">
        <name>Zn(2+)</name>
        <dbReference type="ChEBI" id="CHEBI:29105"/>
    </cofactor>
</comment>
<keyword evidence="4" id="KW-0862">Zinc</keyword>
<dbReference type="KEGG" id="grs:C7S20_10030"/>
<keyword evidence="5" id="KW-0560">Oxidoreductase</keyword>
<organism evidence="7 8">
    <name type="scientific">Christiangramia fulva</name>
    <dbReference type="NCBI Taxonomy" id="2126553"/>
    <lineage>
        <taxon>Bacteria</taxon>
        <taxon>Pseudomonadati</taxon>
        <taxon>Bacteroidota</taxon>
        <taxon>Flavobacteriia</taxon>
        <taxon>Flavobacteriales</taxon>
        <taxon>Flavobacteriaceae</taxon>
        <taxon>Christiangramia</taxon>
    </lineage>
</organism>
<protein>
    <submittedName>
        <fullName evidence="7">Alcohol dehydrogenase</fullName>
    </submittedName>
</protein>
<evidence type="ECO:0000256" key="3">
    <source>
        <dbReference type="ARBA" id="ARBA00022723"/>
    </source>
</evidence>
<evidence type="ECO:0000259" key="6">
    <source>
        <dbReference type="Pfam" id="PF08240"/>
    </source>
</evidence>
<dbReference type="InterPro" id="IPR036291">
    <property type="entry name" value="NAD(P)-bd_dom_sf"/>
</dbReference>
<dbReference type="PANTHER" id="PTHR42940:SF8">
    <property type="entry name" value="VACUOLAR PROTEIN SORTING-ASSOCIATED PROTEIN 11"/>
    <property type="match status" value="1"/>
</dbReference>
<dbReference type="Proteomes" id="UP000241507">
    <property type="component" value="Chromosome"/>
</dbReference>
<dbReference type="GO" id="GO:0004022">
    <property type="term" value="F:alcohol dehydrogenase (NAD+) activity"/>
    <property type="evidence" value="ECO:0007669"/>
    <property type="project" value="TreeGrafter"/>
</dbReference>
<dbReference type="GO" id="GO:0005737">
    <property type="term" value="C:cytoplasm"/>
    <property type="evidence" value="ECO:0007669"/>
    <property type="project" value="TreeGrafter"/>
</dbReference>
<evidence type="ECO:0000256" key="4">
    <source>
        <dbReference type="ARBA" id="ARBA00022833"/>
    </source>
</evidence>
<dbReference type="InterPro" id="IPR013154">
    <property type="entry name" value="ADH-like_N"/>
</dbReference>
<dbReference type="PANTHER" id="PTHR42940">
    <property type="entry name" value="ALCOHOL DEHYDROGENASE 1-RELATED"/>
    <property type="match status" value="1"/>
</dbReference>
<comment type="similarity">
    <text evidence="2">Belongs to the zinc-containing alcohol dehydrogenase family.</text>
</comment>
<dbReference type="OrthoDB" id="9806940at2"/>
<evidence type="ECO:0000313" key="8">
    <source>
        <dbReference type="Proteomes" id="UP000241507"/>
    </source>
</evidence>
<dbReference type="SUPFAM" id="SSF51735">
    <property type="entry name" value="NAD(P)-binding Rossmann-fold domains"/>
    <property type="match status" value="1"/>
</dbReference>
<dbReference type="InterPro" id="IPR011032">
    <property type="entry name" value="GroES-like_sf"/>
</dbReference>
<proteinExistence type="inferred from homology"/>
<evidence type="ECO:0000256" key="5">
    <source>
        <dbReference type="ARBA" id="ARBA00023002"/>
    </source>
</evidence>
<name>A0A2R3Z5N3_9FLAO</name>
<feature type="domain" description="Alcohol dehydrogenase-like N-terminal" evidence="6">
    <location>
        <begin position="32"/>
        <end position="141"/>
    </location>
</feature>
<keyword evidence="8" id="KW-1185">Reference proteome</keyword>
<dbReference type="RefSeq" id="WP_107012352.1">
    <property type="nucleotide sequence ID" value="NZ_CP028136.1"/>
</dbReference>
<dbReference type="SUPFAM" id="SSF50129">
    <property type="entry name" value="GroES-like"/>
    <property type="match status" value="1"/>
</dbReference>
<dbReference type="CDD" id="cd08298">
    <property type="entry name" value="CAD2"/>
    <property type="match status" value="1"/>
</dbReference>
<gene>
    <name evidence="7" type="ORF">C7S20_10030</name>
</gene>
<dbReference type="EMBL" id="CP028136">
    <property type="protein sequence ID" value="AVR45575.1"/>
    <property type="molecule type" value="Genomic_DNA"/>
</dbReference>
<evidence type="ECO:0000256" key="2">
    <source>
        <dbReference type="ARBA" id="ARBA00008072"/>
    </source>
</evidence>
<evidence type="ECO:0000256" key="1">
    <source>
        <dbReference type="ARBA" id="ARBA00001947"/>
    </source>
</evidence>
<dbReference type="Gene3D" id="3.90.180.10">
    <property type="entry name" value="Medium-chain alcohol dehydrogenases, catalytic domain"/>
    <property type="match status" value="1"/>
</dbReference>
<sequence>MKAMLLKKIVSMDTNSSPLSLEELPKPSPALNEVLIKISVCGICHTELDEIEGRTPPAFFPMVLGHQVVGSIIENGEKVSPSMIGQRVGVAWIFSSCGNCEFCHSGLENLCSDFQATGRDRFGGYAEYMVAPKKFVYPIPDSILDAEAAPLLCAGAIGKRSLSLSGLKNGQNLGLMGFGASGHLVLKMVKHSFLDSGIFVFSRNKEERKFAIELGANWAGDISEKSPVKIDSIIDTTPAWKPVLKGLENLQNGGRLIINAIRKEDMDKELLLQLDYEKHLWMEKEIKSVANVTAQDVKDFLKIAAASGIKPNYKEYKLEEANKALCDLKKGNLRGAKVLRIS</sequence>